<name>A0A6I0ETB2_9FIRM</name>
<gene>
    <name evidence="1" type="ORF">F9B85_05145</name>
</gene>
<sequence length="70" mass="7947">MKELAAYEQRPDGKPVYIEANCPDCGSTLVLHDLLVNPDIPVVWHDEFACPQCQDRIFVDQPTYRNSKVG</sequence>
<protein>
    <submittedName>
        <fullName evidence="1">Uncharacterized protein</fullName>
    </submittedName>
</protein>
<organism evidence="1 2">
    <name type="scientific">Heliorestis acidaminivorans</name>
    <dbReference type="NCBI Taxonomy" id="553427"/>
    <lineage>
        <taxon>Bacteria</taxon>
        <taxon>Bacillati</taxon>
        <taxon>Bacillota</taxon>
        <taxon>Clostridia</taxon>
        <taxon>Eubacteriales</taxon>
        <taxon>Heliobacteriaceae</taxon>
        <taxon>Heliorestis</taxon>
    </lineage>
</organism>
<dbReference type="Proteomes" id="UP000468766">
    <property type="component" value="Unassembled WGS sequence"/>
</dbReference>
<dbReference type="OrthoDB" id="1810766at2"/>
<comment type="caution">
    <text evidence="1">The sequence shown here is derived from an EMBL/GenBank/DDBJ whole genome shotgun (WGS) entry which is preliminary data.</text>
</comment>
<dbReference type="RefSeq" id="WP_151619219.1">
    <property type="nucleotide sequence ID" value="NZ_WBXO01000003.1"/>
</dbReference>
<reference evidence="1 2" key="1">
    <citation type="submission" date="2019-10" db="EMBL/GenBank/DDBJ databases">
        <title>Whole-genome sequence of the extremophile Heliorestis acidaminivorans DSM 24790.</title>
        <authorList>
            <person name="Kyndt J.A."/>
            <person name="Meyer T.E."/>
        </authorList>
    </citation>
    <scope>NUCLEOTIDE SEQUENCE [LARGE SCALE GENOMIC DNA]</scope>
    <source>
        <strain evidence="1 2">DSM 24790</strain>
    </source>
</reference>
<accession>A0A6I0ETB2</accession>
<evidence type="ECO:0000313" key="2">
    <source>
        <dbReference type="Proteomes" id="UP000468766"/>
    </source>
</evidence>
<keyword evidence="2" id="KW-1185">Reference proteome</keyword>
<dbReference type="AlphaFoldDB" id="A0A6I0ETB2"/>
<proteinExistence type="predicted"/>
<evidence type="ECO:0000313" key="1">
    <source>
        <dbReference type="EMBL" id="KAB2953299.1"/>
    </source>
</evidence>
<dbReference type="EMBL" id="WBXO01000003">
    <property type="protein sequence ID" value="KAB2953299.1"/>
    <property type="molecule type" value="Genomic_DNA"/>
</dbReference>